<dbReference type="Pfam" id="PF00632">
    <property type="entry name" value="HECT"/>
    <property type="match status" value="1"/>
</dbReference>
<feature type="active site" description="Glycyl thioester intermediate" evidence="2">
    <location>
        <position position="732"/>
    </location>
</feature>
<proteinExistence type="predicted"/>
<feature type="region of interest" description="Disordered" evidence="3">
    <location>
        <begin position="332"/>
        <end position="368"/>
    </location>
</feature>
<protein>
    <recommendedName>
        <fullName evidence="4">HECT domain-containing protein</fullName>
    </recommendedName>
</protein>
<dbReference type="EMBL" id="JEMT01028111">
    <property type="protein sequence ID" value="EXX55585.1"/>
    <property type="molecule type" value="Genomic_DNA"/>
</dbReference>
<evidence type="ECO:0000256" key="1">
    <source>
        <dbReference type="ARBA" id="ARBA00022786"/>
    </source>
</evidence>
<feature type="compositionally biased region" description="Basic and acidic residues" evidence="3">
    <location>
        <begin position="349"/>
        <end position="359"/>
    </location>
</feature>
<gene>
    <name evidence="5" type="ORF">RirG_224130</name>
</gene>
<dbReference type="GO" id="GO:0004842">
    <property type="term" value="F:ubiquitin-protein transferase activity"/>
    <property type="evidence" value="ECO:0007669"/>
    <property type="project" value="InterPro"/>
</dbReference>
<feature type="compositionally biased region" description="Basic residues" evidence="3">
    <location>
        <begin position="841"/>
        <end position="858"/>
    </location>
</feature>
<dbReference type="AlphaFoldDB" id="A0A015IN06"/>
<evidence type="ECO:0000256" key="2">
    <source>
        <dbReference type="PROSITE-ProRule" id="PRU00104"/>
    </source>
</evidence>
<name>A0A015IN06_RHIIW</name>
<dbReference type="Gene3D" id="3.30.2410.10">
    <property type="entry name" value="Hect, E3 ligase catalytic domain"/>
    <property type="match status" value="1"/>
</dbReference>
<evidence type="ECO:0000259" key="4">
    <source>
        <dbReference type="PROSITE" id="PS50237"/>
    </source>
</evidence>
<feature type="domain" description="HECT" evidence="4">
    <location>
        <begin position="671"/>
        <end position="738"/>
    </location>
</feature>
<dbReference type="SUPFAM" id="SSF56204">
    <property type="entry name" value="Hect, E3 ligase catalytic domain"/>
    <property type="match status" value="1"/>
</dbReference>
<keyword evidence="1 2" id="KW-0833">Ubl conjugation pathway</keyword>
<evidence type="ECO:0000313" key="5">
    <source>
        <dbReference type="EMBL" id="EXX55585.1"/>
    </source>
</evidence>
<accession>A0A015IN06</accession>
<dbReference type="HOGENOM" id="CLU_326010_0_0_1"/>
<feature type="region of interest" description="Disordered" evidence="3">
    <location>
        <begin position="817"/>
        <end position="890"/>
    </location>
</feature>
<keyword evidence="6" id="KW-1185">Reference proteome</keyword>
<reference evidence="5 6" key="1">
    <citation type="submission" date="2014-02" db="EMBL/GenBank/DDBJ databases">
        <title>Single nucleus genome sequencing reveals high similarity among nuclei of an endomycorrhizal fungus.</title>
        <authorList>
            <person name="Lin K."/>
            <person name="Geurts R."/>
            <person name="Zhang Z."/>
            <person name="Limpens E."/>
            <person name="Saunders D.G."/>
            <person name="Mu D."/>
            <person name="Pang E."/>
            <person name="Cao H."/>
            <person name="Cha H."/>
            <person name="Lin T."/>
            <person name="Zhou Q."/>
            <person name="Shang Y."/>
            <person name="Li Y."/>
            <person name="Ivanov S."/>
            <person name="Sharma T."/>
            <person name="Velzen R.V."/>
            <person name="Ruijter N.D."/>
            <person name="Aanen D.K."/>
            <person name="Win J."/>
            <person name="Kamoun S."/>
            <person name="Bisseling T."/>
            <person name="Huang S."/>
        </authorList>
    </citation>
    <scope>NUCLEOTIDE SEQUENCE [LARGE SCALE GENOMIC DNA]</scope>
    <source>
        <strain evidence="6">DAOM197198w</strain>
    </source>
</reference>
<dbReference type="OrthoDB" id="2449951at2759"/>
<feature type="compositionally biased region" description="Basic and acidic residues" evidence="3">
    <location>
        <begin position="825"/>
        <end position="839"/>
    </location>
</feature>
<organism evidence="5 6">
    <name type="scientific">Rhizophagus irregularis (strain DAOM 197198w)</name>
    <name type="common">Glomus intraradices</name>
    <dbReference type="NCBI Taxonomy" id="1432141"/>
    <lineage>
        <taxon>Eukaryota</taxon>
        <taxon>Fungi</taxon>
        <taxon>Fungi incertae sedis</taxon>
        <taxon>Mucoromycota</taxon>
        <taxon>Glomeromycotina</taxon>
        <taxon>Glomeromycetes</taxon>
        <taxon>Glomerales</taxon>
        <taxon>Glomeraceae</taxon>
        <taxon>Rhizophagus</taxon>
    </lineage>
</organism>
<evidence type="ECO:0000313" key="6">
    <source>
        <dbReference type="Proteomes" id="UP000022910"/>
    </source>
</evidence>
<comment type="caution">
    <text evidence="5">The sequence shown here is derived from an EMBL/GenBank/DDBJ whole genome shotgun (WGS) entry which is preliminary data.</text>
</comment>
<dbReference type="Proteomes" id="UP000022910">
    <property type="component" value="Unassembled WGS sequence"/>
</dbReference>
<sequence length="912" mass="105312">MDLDNINALPKKCYACSTCKKFKANIDNPSICRLCNHHFNYHEQYAELVFNQKMLAGDLPNLDMLPRKCYKCKCQKFDQSNDNEEICAVCNDDEGEHHQWEVATISQKPSNQNSNMAQSSNVSNTNTAQIHSTSANSNFNANTLSTQNITGSANSDSRQIGDASIQVPRNRIVSGPYSSNDDVNRFLNDEEVRSRLLNIRDNINIRETSQLYDKTRKKTKSFEPLVVLLRYKGSKNMVPKEGTSIFKWLEENQWMKTIKFTRSDANYVNKRILKNFPILKDYGWTCLKPTQSNQLIPFGEGQVIDRELLKSAATYRKRLYIAPLKKSIVLNDGKDNSDSESEQSSSHDSGTEHNNESRRANSGFGDNRVIQRSNTQTSTTAINFAQQSLDNLPDTDEFRIQILDKFRLDNYLYDDDNLISDIIIGTRNDIIASLLNWLHNANVLDILKKPAIRINDEDLTDTGGGFRDTTEFFWEKIKTENVNGGRLFDDGENTFFIKYNNESTEWKYPEIIGKALFWCWLHQGAWPKWLHKMHLVYVIYGEENINAVNILGEYIPYLHEFVIDLQSGLRSNDKLSLWAITRNKNIEQFSSMTNHELSSYISKYEVVIKRLESLKMLKRGFNILNVIGLFQDYGWEKIERQLYKELNYEEFFDQFDSSINELNMITETRKRIFRWFQNYIFKQPKKNLELIMKFITGSSRIPVSLKIKVEWLRDTAGSTGSRLRKLPISSTCASVLILHDTYENNSESQINFEADLDTGFFESEGFDERSYRNNYTRLNSTISNAEVIDLTQTTIELNNTSPQNIVEDDLTIVENDLTEENVDGSESRRGSTSRRDSRRGSTSRRGSRRGRRGGRNHGTRGGTSGGNVVSRRRLRSQDQQQDNTSFDNDNWNVLLPEHIEDQIRITRSKGRR</sequence>
<dbReference type="PROSITE" id="PS50237">
    <property type="entry name" value="HECT"/>
    <property type="match status" value="1"/>
</dbReference>
<evidence type="ECO:0000256" key="3">
    <source>
        <dbReference type="SAM" id="MobiDB-lite"/>
    </source>
</evidence>
<dbReference type="InterPro" id="IPR035983">
    <property type="entry name" value="Hect_E3_ubiquitin_ligase"/>
</dbReference>
<dbReference type="InterPro" id="IPR000569">
    <property type="entry name" value="HECT_dom"/>
</dbReference>